<accession>A0A811KI69</accession>
<evidence type="ECO:0000256" key="1">
    <source>
        <dbReference type="SAM" id="SignalP"/>
    </source>
</evidence>
<reference evidence="2" key="1">
    <citation type="submission" date="2020-09" db="EMBL/GenBank/DDBJ databases">
        <authorList>
            <person name="Kikuchi T."/>
        </authorList>
    </citation>
    <scope>NUCLEOTIDE SEQUENCE</scope>
    <source>
        <strain evidence="2">SH1</strain>
    </source>
</reference>
<dbReference type="Proteomes" id="UP000783686">
    <property type="component" value="Unassembled WGS sequence"/>
</dbReference>
<feature type="chain" id="PRO_5036221053" evidence="1">
    <location>
        <begin position="21"/>
        <end position="154"/>
    </location>
</feature>
<evidence type="ECO:0000313" key="3">
    <source>
        <dbReference type="Proteomes" id="UP000614601"/>
    </source>
</evidence>
<organism evidence="2 3">
    <name type="scientific">Bursaphelenchus okinawaensis</name>
    <dbReference type="NCBI Taxonomy" id="465554"/>
    <lineage>
        <taxon>Eukaryota</taxon>
        <taxon>Metazoa</taxon>
        <taxon>Ecdysozoa</taxon>
        <taxon>Nematoda</taxon>
        <taxon>Chromadorea</taxon>
        <taxon>Rhabditida</taxon>
        <taxon>Tylenchina</taxon>
        <taxon>Tylenchomorpha</taxon>
        <taxon>Aphelenchoidea</taxon>
        <taxon>Aphelenchoididae</taxon>
        <taxon>Bursaphelenchus</taxon>
    </lineage>
</organism>
<evidence type="ECO:0000313" key="2">
    <source>
        <dbReference type="EMBL" id="CAD5214542.1"/>
    </source>
</evidence>
<name>A0A811KI69_9BILA</name>
<proteinExistence type="predicted"/>
<comment type="caution">
    <text evidence="2">The sequence shown here is derived from an EMBL/GenBank/DDBJ whole genome shotgun (WGS) entry which is preliminary data.</text>
</comment>
<dbReference type="Proteomes" id="UP000614601">
    <property type="component" value="Unassembled WGS sequence"/>
</dbReference>
<feature type="signal peptide" evidence="1">
    <location>
        <begin position="1"/>
        <end position="20"/>
    </location>
</feature>
<protein>
    <submittedName>
        <fullName evidence="2">Uncharacterized protein</fullName>
    </submittedName>
</protein>
<dbReference type="EMBL" id="CAJFCW020000003">
    <property type="protein sequence ID" value="CAG9102899.1"/>
    <property type="molecule type" value="Genomic_DNA"/>
</dbReference>
<keyword evidence="3" id="KW-1185">Reference proteome</keyword>
<gene>
    <name evidence="2" type="ORF">BOKJ2_LOCUS5645</name>
</gene>
<dbReference type="EMBL" id="CAJFDH010000003">
    <property type="protein sequence ID" value="CAD5214542.1"/>
    <property type="molecule type" value="Genomic_DNA"/>
</dbReference>
<keyword evidence="1" id="KW-0732">Signal</keyword>
<sequence>MRKRTLLTLFVFALCHCVSASIANGLKQKSDKFVNILMPKYQEKLREIHRNKRMYKNIDLDSNDLDEFKKPKTRKDYLALNTETFTQLKLSKNMSQFLVSLLRASVQKPSRRDINNVLDEYKRLSPNEKKLLGRAAPSEFKKIDDILKKQPLKI</sequence>
<dbReference type="AlphaFoldDB" id="A0A811KI69"/>
<dbReference type="OrthoDB" id="10458000at2759"/>